<evidence type="ECO:0000313" key="16">
    <source>
        <dbReference type="Proteomes" id="UP000734854"/>
    </source>
</evidence>
<dbReference type="InterPro" id="IPR015422">
    <property type="entry name" value="PyrdxlP-dep_Trfase_small"/>
</dbReference>
<evidence type="ECO:0000256" key="11">
    <source>
        <dbReference type="SAM" id="MobiDB-lite"/>
    </source>
</evidence>
<dbReference type="FunFam" id="1.20.1280.290:FF:000012">
    <property type="entry name" value="Vacuolar membrane PQ loop repeat protein"/>
    <property type="match status" value="1"/>
</dbReference>
<dbReference type="PANTHER" id="PTHR11680:SF28">
    <property type="entry name" value="SERINE HYDROXYMETHYLTRANSFERASE, MITOCHONDRIAL"/>
    <property type="match status" value="1"/>
</dbReference>
<feature type="region of interest" description="Disordered" evidence="11">
    <location>
        <begin position="634"/>
        <end position="656"/>
    </location>
</feature>
<comment type="cofactor">
    <cofactor evidence="2">
        <name>pyridoxal 5'-phosphate</name>
        <dbReference type="ChEBI" id="CHEBI:597326"/>
    </cofactor>
</comment>
<feature type="transmembrane region" description="Helical" evidence="12">
    <location>
        <begin position="698"/>
        <end position="716"/>
    </location>
</feature>
<dbReference type="GO" id="GO:0035999">
    <property type="term" value="P:tetrahydrofolate interconversion"/>
    <property type="evidence" value="ECO:0007669"/>
    <property type="project" value="UniProtKB-UniPathway"/>
</dbReference>
<dbReference type="Gene3D" id="3.40.640.10">
    <property type="entry name" value="Type I PLP-dependent aspartate aminotransferase-like (Major domain)"/>
    <property type="match status" value="3"/>
</dbReference>
<sequence length="807" mass="88951">MALASLFLRFSFSSACVDSRYTLSRTSRRYTSSLTNEVACEKEKSGVTWTKQLNAPLDIVDPEIADIIELEKARQWKGLELIPSENFTSVPVMQAVGSVKTNKYSEGYPGVRYYGGNEYIDMAESLCQKCALETFGLDCAKWGVNVQSLSGSPTNFKVCTTLLKPHERIMALELPHGGHLSHGYQLEKSASLFRPKLIVAGVGAYARLYDYARIHKVCDKQKAVLLADIAHISGLVAAGVIPFPFEYEDILTSHSVDHVMYDFEDQINSAVFPGLQGGRHNHTIAGLAVALKQCLVEKSYDLVSGGTNNHLVVVLVNLKTKGIDDGSRAEKVLELVHFAANKNTVPGDVSAMVPGGIRIGIGFGLYYLTMSLNSWIFLSHFFTSSQTPALTSRGFVEDDFAKVVDFFDMAVKLALKIKAEIKVYKMANSLARYSSCSEQKKPCVRWIDRYFNDCVCTAAGEFSFALGIVSLLCWGVAEIPQLVTNFQTKSAHGVSLALLLTWVVGDIFNLVGCLLEPVTLPTQLYTALLYTATTAVLVLQSLYYDYWVKWWKSRLVDAAEDGVEEEIRRPLNHSTKLEEEEEEPSRPIPTTAPAKAASRTDVHYTSARSLASSGTPSHGVSYLGFRSGPSAVSIFHDSSSDEDEDKPAPSQNTTAVSPSVSYGAFVASVVIGLPFQAKASMQRTILQDIELISSSEDGRVYGLILGWIMAAIYMGGRLPQIYLNGLSPLMFIFAIIANATYVGSILVRSVEWERIKANAPWLLDAIVCVLLDLFIMAQFVYYKFGCRKEQWSMEEEDAAVKEKVLIV</sequence>
<keyword evidence="16" id="KW-1185">Reference proteome</keyword>
<evidence type="ECO:0000256" key="7">
    <source>
        <dbReference type="ARBA" id="ARBA00022692"/>
    </source>
</evidence>
<feature type="transmembrane region" description="Helical" evidence="12">
    <location>
        <begin position="728"/>
        <end position="747"/>
    </location>
</feature>
<comment type="pathway">
    <text evidence="4">One-carbon metabolism; tetrahydrofolate interconversion.</text>
</comment>
<feature type="chain" id="PRO_5035185983" description="glycine hydroxymethyltransferase" evidence="13">
    <location>
        <begin position="16"/>
        <end position="807"/>
    </location>
</feature>
<feature type="domain" description="Serine hydroxymethyltransferase-like" evidence="14">
    <location>
        <begin position="58"/>
        <end position="188"/>
    </location>
</feature>
<dbReference type="InterPro" id="IPR049943">
    <property type="entry name" value="Ser_HO-MeTrfase-like"/>
</dbReference>
<evidence type="ECO:0000256" key="4">
    <source>
        <dbReference type="ARBA" id="ARBA00004777"/>
    </source>
</evidence>
<feature type="transmembrane region" description="Helical" evidence="12">
    <location>
        <begin position="527"/>
        <end position="544"/>
    </location>
</feature>
<keyword evidence="10 12" id="KW-0472">Membrane</keyword>
<evidence type="ECO:0000313" key="15">
    <source>
        <dbReference type="EMBL" id="KAG6484522.1"/>
    </source>
</evidence>
<dbReference type="GO" id="GO:0019264">
    <property type="term" value="P:glycine biosynthetic process from serine"/>
    <property type="evidence" value="ECO:0007669"/>
    <property type="project" value="InterPro"/>
</dbReference>
<dbReference type="InterPro" id="IPR015424">
    <property type="entry name" value="PyrdxlP-dep_Trfase"/>
</dbReference>
<evidence type="ECO:0000256" key="13">
    <source>
        <dbReference type="SAM" id="SignalP"/>
    </source>
</evidence>
<gene>
    <name evidence="15" type="ORF">ZIOFF_053040</name>
</gene>
<dbReference type="InterPro" id="IPR039429">
    <property type="entry name" value="SHMT-like_dom"/>
</dbReference>
<protein>
    <recommendedName>
        <fullName evidence="6">glycine hydroxymethyltransferase</fullName>
        <ecNumber evidence="6">2.1.2.1</ecNumber>
    </recommendedName>
</protein>
<dbReference type="SMART" id="SM00679">
    <property type="entry name" value="CTNS"/>
    <property type="match status" value="2"/>
</dbReference>
<evidence type="ECO:0000256" key="1">
    <source>
        <dbReference type="ARBA" id="ARBA00001528"/>
    </source>
</evidence>
<accession>A0A8J5FI16</accession>
<dbReference type="GO" id="GO:0005739">
    <property type="term" value="C:mitochondrion"/>
    <property type="evidence" value="ECO:0007669"/>
    <property type="project" value="TreeGrafter"/>
</dbReference>
<dbReference type="InterPro" id="IPR006603">
    <property type="entry name" value="PQ-loop_rpt"/>
</dbReference>
<evidence type="ECO:0000259" key="14">
    <source>
        <dbReference type="Pfam" id="PF00464"/>
    </source>
</evidence>
<evidence type="ECO:0000256" key="6">
    <source>
        <dbReference type="ARBA" id="ARBA00012256"/>
    </source>
</evidence>
<dbReference type="GO" id="GO:0098852">
    <property type="term" value="C:lytic vacuole membrane"/>
    <property type="evidence" value="ECO:0007669"/>
    <property type="project" value="UniProtKB-ARBA"/>
</dbReference>
<dbReference type="Proteomes" id="UP000734854">
    <property type="component" value="Unassembled WGS sequence"/>
</dbReference>
<organism evidence="15 16">
    <name type="scientific">Zingiber officinale</name>
    <name type="common">Ginger</name>
    <name type="synonym">Amomum zingiber</name>
    <dbReference type="NCBI Taxonomy" id="94328"/>
    <lineage>
        <taxon>Eukaryota</taxon>
        <taxon>Viridiplantae</taxon>
        <taxon>Streptophyta</taxon>
        <taxon>Embryophyta</taxon>
        <taxon>Tracheophyta</taxon>
        <taxon>Spermatophyta</taxon>
        <taxon>Magnoliopsida</taxon>
        <taxon>Liliopsida</taxon>
        <taxon>Zingiberales</taxon>
        <taxon>Zingiberaceae</taxon>
        <taxon>Zingiber</taxon>
    </lineage>
</organism>
<proteinExistence type="inferred from homology"/>
<feature type="transmembrane region" description="Helical" evidence="12">
    <location>
        <begin position="494"/>
        <end position="515"/>
    </location>
</feature>
<dbReference type="GO" id="GO:0015174">
    <property type="term" value="F:basic amino acid transmembrane transporter activity"/>
    <property type="evidence" value="ECO:0007669"/>
    <property type="project" value="UniProtKB-ARBA"/>
</dbReference>
<dbReference type="InterPro" id="IPR015421">
    <property type="entry name" value="PyrdxlP-dep_Trfase_major"/>
</dbReference>
<comment type="catalytic activity">
    <reaction evidence="1">
        <text>(6R)-5,10-methylene-5,6,7,8-tetrahydrofolate + glycine + H2O = (6S)-5,6,7,8-tetrahydrofolate + L-serine</text>
        <dbReference type="Rhea" id="RHEA:15481"/>
        <dbReference type="ChEBI" id="CHEBI:15377"/>
        <dbReference type="ChEBI" id="CHEBI:15636"/>
        <dbReference type="ChEBI" id="CHEBI:33384"/>
        <dbReference type="ChEBI" id="CHEBI:57305"/>
        <dbReference type="ChEBI" id="CHEBI:57453"/>
        <dbReference type="EC" id="2.1.2.1"/>
    </reaction>
</comment>
<feature type="transmembrane region" description="Helical" evidence="12">
    <location>
        <begin position="659"/>
        <end position="677"/>
    </location>
</feature>
<feature type="signal peptide" evidence="13">
    <location>
        <begin position="1"/>
        <end position="15"/>
    </location>
</feature>
<evidence type="ECO:0000256" key="12">
    <source>
        <dbReference type="SAM" id="Phobius"/>
    </source>
</evidence>
<comment type="subcellular location">
    <subcellularLocation>
        <location evidence="3">Membrane</location>
        <topology evidence="3">Multi-pass membrane protein</topology>
    </subcellularLocation>
</comment>
<feature type="domain" description="Serine hydroxymethyltransferase-like" evidence="14">
    <location>
        <begin position="291"/>
        <end position="361"/>
    </location>
</feature>
<dbReference type="PANTHER" id="PTHR11680">
    <property type="entry name" value="SERINE HYDROXYMETHYLTRANSFERASE"/>
    <property type="match status" value="1"/>
</dbReference>
<dbReference type="Pfam" id="PF00464">
    <property type="entry name" value="SHMT"/>
    <property type="match status" value="2"/>
</dbReference>
<comment type="caution">
    <text evidence="15">The sequence shown here is derived from an EMBL/GenBank/DDBJ whole genome shotgun (WGS) entry which is preliminary data.</text>
</comment>
<evidence type="ECO:0000256" key="9">
    <source>
        <dbReference type="ARBA" id="ARBA00022989"/>
    </source>
</evidence>
<dbReference type="InterPro" id="IPR001085">
    <property type="entry name" value="Ser_HO-MeTrfase"/>
</dbReference>
<dbReference type="FunFam" id="1.20.1280.290:FF:000009">
    <property type="entry name" value="PQ loop repeat family protein"/>
    <property type="match status" value="1"/>
</dbReference>
<dbReference type="EMBL" id="JACMSC010000015">
    <property type="protein sequence ID" value="KAG6484522.1"/>
    <property type="molecule type" value="Genomic_DNA"/>
</dbReference>
<dbReference type="Gene3D" id="1.20.1280.290">
    <property type="match status" value="2"/>
</dbReference>
<dbReference type="SUPFAM" id="SSF53383">
    <property type="entry name" value="PLP-dependent transferases"/>
    <property type="match status" value="1"/>
</dbReference>
<feature type="region of interest" description="Disordered" evidence="11">
    <location>
        <begin position="567"/>
        <end position="600"/>
    </location>
</feature>
<keyword evidence="8" id="KW-0663">Pyridoxal phosphate</keyword>
<dbReference type="UniPathway" id="UPA00193"/>
<evidence type="ECO:0000256" key="2">
    <source>
        <dbReference type="ARBA" id="ARBA00001933"/>
    </source>
</evidence>
<evidence type="ECO:0000256" key="10">
    <source>
        <dbReference type="ARBA" id="ARBA00023136"/>
    </source>
</evidence>
<evidence type="ECO:0000256" key="3">
    <source>
        <dbReference type="ARBA" id="ARBA00004141"/>
    </source>
</evidence>
<dbReference type="GO" id="GO:0030170">
    <property type="term" value="F:pyridoxal phosphate binding"/>
    <property type="evidence" value="ECO:0007669"/>
    <property type="project" value="InterPro"/>
</dbReference>
<dbReference type="Pfam" id="PF04193">
    <property type="entry name" value="PQ-loop"/>
    <property type="match status" value="2"/>
</dbReference>
<keyword evidence="7 12" id="KW-0812">Transmembrane</keyword>
<dbReference type="GO" id="GO:0004372">
    <property type="term" value="F:glycine hydroxymethyltransferase activity"/>
    <property type="evidence" value="ECO:0007669"/>
    <property type="project" value="UniProtKB-EC"/>
</dbReference>
<keyword evidence="9 12" id="KW-1133">Transmembrane helix</keyword>
<name>A0A8J5FI16_ZINOF</name>
<evidence type="ECO:0000256" key="5">
    <source>
        <dbReference type="ARBA" id="ARBA00006376"/>
    </source>
</evidence>
<keyword evidence="13" id="KW-0732">Signal</keyword>
<dbReference type="EC" id="2.1.2.1" evidence="6"/>
<feature type="transmembrane region" description="Helical" evidence="12">
    <location>
        <begin position="759"/>
        <end position="782"/>
    </location>
</feature>
<evidence type="ECO:0000256" key="8">
    <source>
        <dbReference type="ARBA" id="ARBA00022898"/>
    </source>
</evidence>
<dbReference type="AlphaFoldDB" id="A0A8J5FI16"/>
<dbReference type="Gene3D" id="3.90.1150.10">
    <property type="entry name" value="Aspartate Aminotransferase, domain 1"/>
    <property type="match status" value="3"/>
</dbReference>
<dbReference type="CDD" id="cd00378">
    <property type="entry name" value="SHMT"/>
    <property type="match status" value="1"/>
</dbReference>
<comment type="similarity">
    <text evidence="5">Belongs to the SHMT family.</text>
</comment>
<reference evidence="15 16" key="1">
    <citation type="submission" date="2020-08" db="EMBL/GenBank/DDBJ databases">
        <title>Plant Genome Project.</title>
        <authorList>
            <person name="Zhang R.-G."/>
        </authorList>
    </citation>
    <scope>NUCLEOTIDE SEQUENCE [LARGE SCALE GENOMIC DNA]</scope>
    <source>
        <tissue evidence="15">Rhizome</tissue>
    </source>
</reference>